<accession>A0A0P6BR55</accession>
<dbReference type="AlphaFoldDB" id="A0A0P6BR55"/>
<protein>
    <submittedName>
        <fullName evidence="1">Uncharacterized protein</fullName>
    </submittedName>
</protein>
<name>A0A0P6BR55_9CRUS</name>
<gene>
    <name evidence="1" type="ORF">APZ42_013373</name>
</gene>
<reference evidence="1 2" key="1">
    <citation type="submission" date="2016-03" db="EMBL/GenBank/DDBJ databases">
        <title>EvidentialGene: Evidence-directed Construction of Genes on Genomes.</title>
        <authorList>
            <person name="Gilbert D.G."/>
            <person name="Choi J.-H."/>
            <person name="Mockaitis K."/>
            <person name="Colbourne J."/>
            <person name="Pfrender M."/>
        </authorList>
    </citation>
    <scope>NUCLEOTIDE SEQUENCE [LARGE SCALE GENOMIC DNA]</scope>
    <source>
        <strain evidence="1 2">Xinb3</strain>
        <tissue evidence="1">Complete organism</tissue>
    </source>
</reference>
<organism evidence="1 2">
    <name type="scientific">Daphnia magna</name>
    <dbReference type="NCBI Taxonomy" id="35525"/>
    <lineage>
        <taxon>Eukaryota</taxon>
        <taxon>Metazoa</taxon>
        <taxon>Ecdysozoa</taxon>
        <taxon>Arthropoda</taxon>
        <taxon>Crustacea</taxon>
        <taxon>Branchiopoda</taxon>
        <taxon>Diplostraca</taxon>
        <taxon>Cladocera</taxon>
        <taxon>Anomopoda</taxon>
        <taxon>Daphniidae</taxon>
        <taxon>Daphnia</taxon>
    </lineage>
</organism>
<comment type="caution">
    <text evidence="1">The sequence shown here is derived from an EMBL/GenBank/DDBJ whole genome shotgun (WGS) entry which is preliminary data.</text>
</comment>
<dbReference type="EMBL" id="LRGB01000248">
    <property type="protein sequence ID" value="KZS20041.1"/>
    <property type="molecule type" value="Genomic_DNA"/>
</dbReference>
<evidence type="ECO:0000313" key="1">
    <source>
        <dbReference type="EMBL" id="KZS20041.1"/>
    </source>
</evidence>
<keyword evidence="2" id="KW-1185">Reference proteome</keyword>
<evidence type="ECO:0000313" key="2">
    <source>
        <dbReference type="Proteomes" id="UP000076858"/>
    </source>
</evidence>
<sequence>MWLSKFGEFSFHLIKTHTMLHETGEVLFLVFCVGTRKCNHMSYTTLIMCTVVDDHDSKLCQAANAQLNLFQGGSRHFHYTWHFSVKCLLQVTCFVNMLCIKNGN</sequence>
<proteinExistence type="predicted"/>
<dbReference type="Proteomes" id="UP000076858">
    <property type="component" value="Unassembled WGS sequence"/>
</dbReference>